<gene>
    <name evidence="2" type="ORF">TG4357_01676</name>
</gene>
<evidence type="ECO:0000313" key="2">
    <source>
        <dbReference type="EMBL" id="CUH65081.1"/>
    </source>
</evidence>
<dbReference type="EMBL" id="CYSA01000015">
    <property type="protein sequence ID" value="CUH65081.1"/>
    <property type="molecule type" value="Genomic_DNA"/>
</dbReference>
<evidence type="ECO:0000256" key="1">
    <source>
        <dbReference type="SAM" id="Phobius"/>
    </source>
</evidence>
<sequence length="69" mass="7316">MISNDAVKGDDVFTVMLALAALLFCTVALPPPSDAVRSEVVLVWPPVAVPRVTLTLMSQLAPVETDPPE</sequence>
<feature type="transmembrane region" description="Helical" evidence="1">
    <location>
        <begin position="12"/>
        <end position="29"/>
    </location>
</feature>
<dbReference type="AlphaFoldDB" id="A0A0P1FA19"/>
<proteinExistence type="predicted"/>
<keyword evidence="1" id="KW-0812">Transmembrane</keyword>
<name>A0A0P1FA19_THAGE</name>
<reference evidence="2 3" key="1">
    <citation type="submission" date="2015-09" db="EMBL/GenBank/DDBJ databases">
        <authorList>
            <consortium name="Swine Surveillance"/>
        </authorList>
    </citation>
    <scope>NUCLEOTIDE SEQUENCE [LARGE SCALE GENOMIC DNA]</scope>
    <source>
        <strain evidence="2 3">CECT 4357</strain>
    </source>
</reference>
<organism evidence="2 3">
    <name type="scientific">Thalassovita gelatinovora</name>
    <name type="common">Thalassobius gelatinovorus</name>
    <dbReference type="NCBI Taxonomy" id="53501"/>
    <lineage>
        <taxon>Bacteria</taxon>
        <taxon>Pseudomonadati</taxon>
        <taxon>Pseudomonadota</taxon>
        <taxon>Alphaproteobacteria</taxon>
        <taxon>Rhodobacterales</taxon>
        <taxon>Roseobacteraceae</taxon>
        <taxon>Thalassovita</taxon>
    </lineage>
</organism>
<keyword evidence="1" id="KW-1133">Transmembrane helix</keyword>
<keyword evidence="3" id="KW-1185">Reference proteome</keyword>
<keyword evidence="1" id="KW-0472">Membrane</keyword>
<evidence type="ECO:0000313" key="3">
    <source>
        <dbReference type="Proteomes" id="UP000051587"/>
    </source>
</evidence>
<dbReference type="Proteomes" id="UP000051587">
    <property type="component" value="Unassembled WGS sequence"/>
</dbReference>
<protein>
    <submittedName>
        <fullName evidence="2">Uncharacterized protein</fullName>
    </submittedName>
</protein>
<accession>A0A0P1FA19</accession>